<keyword evidence="5" id="KW-0808">Transferase</keyword>
<comment type="subcellular location">
    <subcellularLocation>
        <location evidence="1">Cytoplasm</location>
    </subcellularLocation>
</comment>
<dbReference type="InterPro" id="IPR051471">
    <property type="entry name" value="Bacterial_PTS_sugar_comp"/>
</dbReference>
<name>B1CAI1_9FIRM</name>
<dbReference type="CDD" id="cd00006">
    <property type="entry name" value="PTS_IIA_man"/>
    <property type="match status" value="1"/>
</dbReference>
<dbReference type="InterPro" id="IPR036662">
    <property type="entry name" value="PTS_EIIA_man-typ_sf"/>
</dbReference>
<dbReference type="GO" id="GO:0009401">
    <property type="term" value="P:phosphoenolpyruvate-dependent sugar phosphotransferase system"/>
    <property type="evidence" value="ECO:0007669"/>
    <property type="project" value="UniProtKB-KW"/>
</dbReference>
<dbReference type="AlphaFoldDB" id="B1CAI1"/>
<dbReference type="EMBL" id="ABIL02000006">
    <property type="protein sequence ID" value="EDS72454.1"/>
    <property type="molecule type" value="Genomic_DNA"/>
</dbReference>
<evidence type="ECO:0000313" key="10">
    <source>
        <dbReference type="Proteomes" id="UP000005178"/>
    </source>
</evidence>
<evidence type="ECO:0000256" key="2">
    <source>
        <dbReference type="ARBA" id="ARBA00022448"/>
    </source>
</evidence>
<keyword evidence="10" id="KW-1185">Reference proteome</keyword>
<accession>B1CAI1</accession>
<dbReference type="eggNOG" id="COG2893">
    <property type="taxonomic scope" value="Bacteria"/>
</dbReference>
<keyword evidence="2" id="KW-0813">Transport</keyword>
<dbReference type="GO" id="GO:0016020">
    <property type="term" value="C:membrane"/>
    <property type="evidence" value="ECO:0007669"/>
    <property type="project" value="InterPro"/>
</dbReference>
<dbReference type="GO" id="GO:0005737">
    <property type="term" value="C:cytoplasm"/>
    <property type="evidence" value="ECO:0007669"/>
    <property type="project" value="UniProtKB-SubCell"/>
</dbReference>
<proteinExistence type="predicted"/>
<protein>
    <submittedName>
        <fullName evidence="9">PTS system fructose IIA component</fullName>
    </submittedName>
</protein>
<comment type="caution">
    <text evidence="9">The sequence shown here is derived from an EMBL/GenBank/DDBJ whole genome shotgun (WGS) entry which is preliminary data.</text>
</comment>
<dbReference type="PROSITE" id="PS51096">
    <property type="entry name" value="PTS_EIIA_TYPE_4"/>
    <property type="match status" value="1"/>
</dbReference>
<reference evidence="9" key="2">
    <citation type="submission" date="2013-08" db="EMBL/GenBank/DDBJ databases">
        <title>Draft genome sequence of Anaerofustis stercorihominis (DSM 17244).</title>
        <authorList>
            <person name="Sudarsanam P."/>
            <person name="Ley R."/>
            <person name="Guruge J."/>
            <person name="Turnbaugh P.J."/>
            <person name="Mahowald M."/>
            <person name="Liep D."/>
            <person name="Gordon J."/>
        </authorList>
    </citation>
    <scope>NUCLEOTIDE SEQUENCE</scope>
    <source>
        <strain evidence="9">DSM 17244</strain>
    </source>
</reference>
<keyword evidence="7" id="KW-0418">Kinase</keyword>
<dbReference type="Proteomes" id="UP000005178">
    <property type="component" value="Unassembled WGS sequence"/>
</dbReference>
<organism evidence="9 10">
    <name type="scientific">Anaerofustis stercorihominis DSM 17244</name>
    <dbReference type="NCBI Taxonomy" id="445971"/>
    <lineage>
        <taxon>Bacteria</taxon>
        <taxon>Bacillati</taxon>
        <taxon>Bacillota</taxon>
        <taxon>Clostridia</taxon>
        <taxon>Eubacteriales</taxon>
        <taxon>Eubacteriaceae</taxon>
        <taxon>Anaerofustis</taxon>
    </lineage>
</organism>
<dbReference type="PANTHER" id="PTHR33799:SF1">
    <property type="entry name" value="PTS SYSTEM MANNOSE-SPECIFIC EIIAB COMPONENT-RELATED"/>
    <property type="match status" value="1"/>
</dbReference>
<gene>
    <name evidence="9" type="ORF">ANASTE_02170</name>
</gene>
<feature type="domain" description="PTS EIIA type-4" evidence="8">
    <location>
        <begin position="13"/>
        <end position="136"/>
    </location>
</feature>
<reference evidence="9" key="1">
    <citation type="submission" date="2008-01" db="EMBL/GenBank/DDBJ databases">
        <authorList>
            <person name="Fulton L."/>
            <person name="Clifton S."/>
            <person name="Fulton B."/>
            <person name="Xu J."/>
            <person name="Minx P."/>
            <person name="Pepin K.H."/>
            <person name="Johnson M."/>
            <person name="Thiruvilangam P."/>
            <person name="Bhonagiri V."/>
            <person name="Nash W.E."/>
            <person name="Mardis E.R."/>
            <person name="Wilson R.K."/>
        </authorList>
    </citation>
    <scope>NUCLEOTIDE SEQUENCE [LARGE SCALE GENOMIC DNA]</scope>
    <source>
        <strain evidence="9">DSM 17244</strain>
    </source>
</reference>
<dbReference type="GO" id="GO:0016301">
    <property type="term" value="F:kinase activity"/>
    <property type="evidence" value="ECO:0007669"/>
    <property type="project" value="UniProtKB-KW"/>
</dbReference>
<dbReference type="HOGENOM" id="CLU_123235_0_1_9"/>
<dbReference type="Pfam" id="PF03610">
    <property type="entry name" value="EIIA-man"/>
    <property type="match status" value="1"/>
</dbReference>
<evidence type="ECO:0000313" key="9">
    <source>
        <dbReference type="EMBL" id="EDS72454.1"/>
    </source>
</evidence>
<dbReference type="PANTHER" id="PTHR33799">
    <property type="entry name" value="PTS PERMEASE-RELATED-RELATED"/>
    <property type="match status" value="1"/>
</dbReference>
<evidence type="ECO:0000256" key="1">
    <source>
        <dbReference type="ARBA" id="ARBA00004496"/>
    </source>
</evidence>
<keyword evidence="6" id="KW-0598">Phosphotransferase system</keyword>
<evidence type="ECO:0000256" key="3">
    <source>
        <dbReference type="ARBA" id="ARBA00022490"/>
    </source>
</evidence>
<sequence>MKHKFYGKDGVIMIGIILASHSNLSKGVRDAMNCIMGEQDKVKALSLNVADDINKFAPLIAETVDEMDNGEGVLIFADLLGGSPCNQSGKLLTSKNVKIVTGLNLPMLFAAIEARSQGMDLDSTAQYSIESAINGIQNLETVLTMNKNQKGGN</sequence>
<dbReference type="InterPro" id="IPR004701">
    <property type="entry name" value="PTS_EIIA_man-typ"/>
</dbReference>
<keyword evidence="4" id="KW-0762">Sugar transport</keyword>
<dbReference type="Gene3D" id="3.40.50.510">
    <property type="entry name" value="Phosphotransferase system, mannose-type IIA component"/>
    <property type="match status" value="1"/>
</dbReference>
<dbReference type="SUPFAM" id="SSF53062">
    <property type="entry name" value="PTS system fructose IIA component-like"/>
    <property type="match status" value="1"/>
</dbReference>
<evidence type="ECO:0000256" key="5">
    <source>
        <dbReference type="ARBA" id="ARBA00022679"/>
    </source>
</evidence>
<evidence type="ECO:0000256" key="4">
    <source>
        <dbReference type="ARBA" id="ARBA00022597"/>
    </source>
</evidence>
<evidence type="ECO:0000256" key="6">
    <source>
        <dbReference type="ARBA" id="ARBA00022683"/>
    </source>
</evidence>
<evidence type="ECO:0000256" key="7">
    <source>
        <dbReference type="ARBA" id="ARBA00022777"/>
    </source>
</evidence>
<dbReference type="STRING" id="445971.ANASTE_02170"/>
<keyword evidence="3" id="KW-0963">Cytoplasm</keyword>
<evidence type="ECO:0000259" key="8">
    <source>
        <dbReference type="PROSITE" id="PS51096"/>
    </source>
</evidence>
<dbReference type="InterPro" id="IPR033887">
    <property type="entry name" value="PTS_IIA_man"/>
</dbReference>